<dbReference type="InterPro" id="IPR044751">
    <property type="entry name" value="Ion_transp-like_CBS"/>
</dbReference>
<dbReference type="PROSITE" id="PS51371">
    <property type="entry name" value="CBS"/>
    <property type="match status" value="1"/>
</dbReference>
<proteinExistence type="inferred from homology"/>
<keyword evidence="4" id="KW-0997">Cell inner membrane</keyword>
<dbReference type="RefSeq" id="WP_189461894.1">
    <property type="nucleotide sequence ID" value="NZ_BMYO01000009.1"/>
</dbReference>
<dbReference type="SUPFAM" id="SSF54631">
    <property type="entry name" value="CBS-domain pair"/>
    <property type="match status" value="1"/>
</dbReference>
<dbReference type="InterPro" id="IPR036318">
    <property type="entry name" value="FAD-bd_PCMH-like_sf"/>
</dbReference>
<evidence type="ECO:0000256" key="4">
    <source>
        <dbReference type="ARBA" id="ARBA00022519"/>
    </source>
</evidence>
<evidence type="ECO:0000256" key="10">
    <source>
        <dbReference type="ARBA" id="ARBA00037177"/>
    </source>
</evidence>
<evidence type="ECO:0000259" key="17">
    <source>
        <dbReference type="PROSITE" id="PS51846"/>
    </source>
</evidence>
<organism evidence="18 19">
    <name type="scientific">Jeongeupia chitinilytica</name>
    <dbReference type="NCBI Taxonomy" id="1041641"/>
    <lineage>
        <taxon>Bacteria</taxon>
        <taxon>Pseudomonadati</taxon>
        <taxon>Pseudomonadota</taxon>
        <taxon>Betaproteobacteria</taxon>
        <taxon>Neisseriales</taxon>
        <taxon>Chitinibacteraceae</taxon>
        <taxon>Jeongeupia</taxon>
    </lineage>
</organism>
<reference evidence="19" key="1">
    <citation type="journal article" date="2019" name="Int. J. Syst. Evol. Microbiol.">
        <title>The Global Catalogue of Microorganisms (GCM) 10K type strain sequencing project: providing services to taxonomists for standard genome sequencing and annotation.</title>
        <authorList>
            <consortium name="The Broad Institute Genomics Platform"/>
            <consortium name="The Broad Institute Genome Sequencing Center for Infectious Disease"/>
            <person name="Wu L."/>
            <person name="Ma J."/>
        </authorList>
    </citation>
    <scope>NUCLEOTIDE SEQUENCE [LARGE SCALE GENOMIC DNA]</scope>
    <source>
        <strain evidence="19">KCTC 23701</strain>
    </source>
</reference>
<feature type="domain" description="CBS" evidence="16">
    <location>
        <begin position="288"/>
        <end position="345"/>
    </location>
</feature>
<comment type="similarity">
    <text evidence="11">Belongs to the UPF0053 family. PaeA subfamily.</text>
</comment>
<dbReference type="InterPro" id="IPR002550">
    <property type="entry name" value="CNNM"/>
</dbReference>
<comment type="function">
    <text evidence="10">Involved in cadaverine and putrescine tolerance in stationary phase. May facilitate the efflux of both cadaverine and putrescine from the cytoplasm, reducing potentially toxic levels under certain stress conditions.</text>
</comment>
<gene>
    <name evidence="18" type="ORF">GCM10007350_31750</name>
</gene>
<comment type="caution">
    <text evidence="18">The sequence shown here is derived from an EMBL/GenBank/DDBJ whole genome shotgun (WGS) entry which is preliminary data.</text>
</comment>
<dbReference type="PROSITE" id="PS51846">
    <property type="entry name" value="CNNM"/>
    <property type="match status" value="1"/>
</dbReference>
<evidence type="ECO:0000256" key="5">
    <source>
        <dbReference type="ARBA" id="ARBA00022692"/>
    </source>
</evidence>
<evidence type="ECO:0000256" key="9">
    <source>
        <dbReference type="ARBA" id="ARBA00023136"/>
    </source>
</evidence>
<dbReference type="Pfam" id="PF01595">
    <property type="entry name" value="CNNM"/>
    <property type="match status" value="1"/>
</dbReference>
<dbReference type="InterPro" id="IPR005170">
    <property type="entry name" value="Transptr-assoc_dom"/>
</dbReference>
<dbReference type="InterPro" id="IPR000644">
    <property type="entry name" value="CBS_dom"/>
</dbReference>
<keyword evidence="9 14" id="KW-0472">Membrane</keyword>
<evidence type="ECO:0000259" key="16">
    <source>
        <dbReference type="PROSITE" id="PS51371"/>
    </source>
</evidence>
<evidence type="ECO:0000256" key="15">
    <source>
        <dbReference type="SAM" id="Phobius"/>
    </source>
</evidence>
<evidence type="ECO:0000256" key="13">
    <source>
        <dbReference type="PROSITE-ProRule" id="PRU00703"/>
    </source>
</evidence>
<evidence type="ECO:0000256" key="12">
    <source>
        <dbReference type="ARBA" id="ARBA00039818"/>
    </source>
</evidence>
<evidence type="ECO:0000256" key="3">
    <source>
        <dbReference type="ARBA" id="ARBA00022475"/>
    </source>
</evidence>
<keyword evidence="19" id="KW-1185">Reference proteome</keyword>
<sequence length="444" mass="49103">MSLTSGFFLLLALVTISAFFSISEIALAASRKFRLQMMADEGDSNAALVTALQEKPGDFFTVVQVGVNAVAILGGIVGDATFAPHLHAWFLTLGLEAQLSTTLSFLLSFLVTTGLFIQFADLIPKRLGMLQPEQMAVRIIRPMLVCTTVLRPLVWLFDGIANLIFRVFKVPTQRVESITSDEIVALVDAGAEAGTLQRKEHLFIENMFELGERFVTSVMTAREQVIFFTDTDSNDVIRQKITDEPHAKFLLCKDGIDSVYAYVDAKDLLQHVLKSAPEALQAGLRQVAVKSVLLVPDTISLSEALDRFKETHEDFAVVINEYALVVGIFTLNDVIRHLIGSVTDLSQQDQIVRRDDSSWLVDGVTPITDLKAVLEIDDLPDEENYETVAGLLMYLLKKIPKKAEAIDCRGYRFEVVDIDHYRIDQVLVTRLPLGSAPAAPNSDG</sequence>
<dbReference type="EMBL" id="BMYO01000009">
    <property type="protein sequence ID" value="GHD67694.1"/>
    <property type="molecule type" value="Genomic_DNA"/>
</dbReference>
<feature type="transmembrane region" description="Helical" evidence="15">
    <location>
        <begin position="6"/>
        <end position="29"/>
    </location>
</feature>
<evidence type="ECO:0000256" key="11">
    <source>
        <dbReference type="ARBA" id="ARBA00038280"/>
    </source>
</evidence>
<dbReference type="SUPFAM" id="SSF56176">
    <property type="entry name" value="FAD-binding/transporter-associated domain-like"/>
    <property type="match status" value="1"/>
</dbReference>
<evidence type="ECO:0000256" key="6">
    <source>
        <dbReference type="ARBA" id="ARBA00022737"/>
    </source>
</evidence>
<keyword evidence="3" id="KW-1003">Cell membrane</keyword>
<dbReference type="Gene3D" id="3.30.465.10">
    <property type="match status" value="1"/>
</dbReference>
<feature type="transmembrane region" description="Helical" evidence="15">
    <location>
        <begin position="59"/>
        <end position="83"/>
    </location>
</feature>
<dbReference type="Gene3D" id="3.10.580.10">
    <property type="entry name" value="CBS-domain"/>
    <property type="match status" value="1"/>
</dbReference>
<dbReference type="InterPro" id="IPR016169">
    <property type="entry name" value="FAD-bd_PCMH_sub2"/>
</dbReference>
<keyword evidence="7 14" id="KW-1133">Transmembrane helix</keyword>
<comment type="subcellular location">
    <subcellularLocation>
        <location evidence="1">Cell inner membrane</location>
        <topology evidence="1">Multi-pass membrane protein</topology>
    </subcellularLocation>
</comment>
<evidence type="ECO:0000256" key="14">
    <source>
        <dbReference type="PROSITE-ProRule" id="PRU01193"/>
    </source>
</evidence>
<keyword evidence="2" id="KW-0813">Transport</keyword>
<evidence type="ECO:0000313" key="18">
    <source>
        <dbReference type="EMBL" id="GHD67694.1"/>
    </source>
</evidence>
<dbReference type="Proteomes" id="UP000604737">
    <property type="component" value="Unassembled WGS sequence"/>
</dbReference>
<evidence type="ECO:0000313" key="19">
    <source>
        <dbReference type="Proteomes" id="UP000604737"/>
    </source>
</evidence>
<dbReference type="Pfam" id="PF00571">
    <property type="entry name" value="CBS"/>
    <property type="match status" value="1"/>
</dbReference>
<evidence type="ECO:0000256" key="8">
    <source>
        <dbReference type="ARBA" id="ARBA00023122"/>
    </source>
</evidence>
<evidence type="ECO:0000256" key="1">
    <source>
        <dbReference type="ARBA" id="ARBA00004429"/>
    </source>
</evidence>
<protein>
    <recommendedName>
        <fullName evidence="12">Polyamine export protein</fullName>
    </recommendedName>
</protein>
<keyword evidence="6" id="KW-0677">Repeat</keyword>
<feature type="transmembrane region" description="Helical" evidence="15">
    <location>
        <begin position="103"/>
        <end position="123"/>
    </location>
</feature>
<accession>A0ABQ3H2X5</accession>
<dbReference type="PANTHER" id="PTHR22777">
    <property type="entry name" value="HEMOLYSIN-RELATED"/>
    <property type="match status" value="1"/>
</dbReference>
<dbReference type="Pfam" id="PF03471">
    <property type="entry name" value="CorC_HlyC"/>
    <property type="match status" value="1"/>
</dbReference>
<evidence type="ECO:0000256" key="7">
    <source>
        <dbReference type="ARBA" id="ARBA00022989"/>
    </source>
</evidence>
<name>A0ABQ3H2X5_9NEIS</name>
<dbReference type="InterPro" id="IPR046342">
    <property type="entry name" value="CBS_dom_sf"/>
</dbReference>
<dbReference type="PANTHER" id="PTHR22777:SF16">
    <property type="entry name" value="POLYAMINE EXPORT PROTEIN"/>
    <property type="match status" value="1"/>
</dbReference>
<feature type="domain" description="CNNM transmembrane" evidence="17">
    <location>
        <begin position="1"/>
        <end position="200"/>
    </location>
</feature>
<dbReference type="CDD" id="cd04590">
    <property type="entry name" value="CBS_pair_CorC_HlyC_assoc"/>
    <property type="match status" value="1"/>
</dbReference>
<dbReference type="SMART" id="SM01091">
    <property type="entry name" value="CorC_HlyC"/>
    <property type="match status" value="1"/>
</dbReference>
<evidence type="ECO:0000256" key="2">
    <source>
        <dbReference type="ARBA" id="ARBA00022448"/>
    </source>
</evidence>
<keyword evidence="8 13" id="KW-0129">CBS domain</keyword>
<keyword evidence="5 14" id="KW-0812">Transmembrane</keyword>